<accession>A0AAN9TBS5</accession>
<name>A0AAN9TBS5_9HEMI</name>
<sequence>MAYIWVLMISSIIGIVIGMPKAFVDTSINEYITERLCWSREACKEEFQAVFICRCPEWSYCQSPGRYYNAYCSIVDTGYIWAQHAKENSTNS</sequence>
<protein>
    <submittedName>
        <fullName evidence="2">Uncharacterized protein</fullName>
    </submittedName>
</protein>
<keyword evidence="3" id="KW-1185">Reference proteome</keyword>
<organism evidence="2 3">
    <name type="scientific">Parthenolecanium corni</name>
    <dbReference type="NCBI Taxonomy" id="536013"/>
    <lineage>
        <taxon>Eukaryota</taxon>
        <taxon>Metazoa</taxon>
        <taxon>Ecdysozoa</taxon>
        <taxon>Arthropoda</taxon>
        <taxon>Hexapoda</taxon>
        <taxon>Insecta</taxon>
        <taxon>Pterygota</taxon>
        <taxon>Neoptera</taxon>
        <taxon>Paraneoptera</taxon>
        <taxon>Hemiptera</taxon>
        <taxon>Sternorrhyncha</taxon>
        <taxon>Coccoidea</taxon>
        <taxon>Coccidae</taxon>
        <taxon>Parthenolecanium</taxon>
    </lineage>
</organism>
<dbReference type="AlphaFoldDB" id="A0AAN9TBS5"/>
<dbReference type="EMBL" id="JBBCAQ010000034">
    <property type="protein sequence ID" value="KAK7579890.1"/>
    <property type="molecule type" value="Genomic_DNA"/>
</dbReference>
<gene>
    <name evidence="2" type="ORF">V9T40_000519</name>
</gene>
<keyword evidence="1" id="KW-1133">Transmembrane helix</keyword>
<reference evidence="2 3" key="1">
    <citation type="submission" date="2024-03" db="EMBL/GenBank/DDBJ databases">
        <title>Adaptation during the transition from Ophiocordyceps entomopathogen to insect associate is accompanied by gene loss and intensified selection.</title>
        <authorList>
            <person name="Ward C.M."/>
            <person name="Onetto C.A."/>
            <person name="Borneman A.R."/>
        </authorList>
    </citation>
    <scope>NUCLEOTIDE SEQUENCE [LARGE SCALE GENOMIC DNA]</scope>
    <source>
        <strain evidence="2">AWRI1</strain>
        <tissue evidence="2">Single Adult Female</tissue>
    </source>
</reference>
<evidence type="ECO:0000313" key="3">
    <source>
        <dbReference type="Proteomes" id="UP001367676"/>
    </source>
</evidence>
<evidence type="ECO:0000256" key="1">
    <source>
        <dbReference type="SAM" id="Phobius"/>
    </source>
</evidence>
<dbReference type="Proteomes" id="UP001367676">
    <property type="component" value="Unassembled WGS sequence"/>
</dbReference>
<keyword evidence="1" id="KW-0812">Transmembrane</keyword>
<feature type="transmembrane region" description="Helical" evidence="1">
    <location>
        <begin position="6"/>
        <end position="24"/>
    </location>
</feature>
<proteinExistence type="predicted"/>
<keyword evidence="1" id="KW-0472">Membrane</keyword>
<comment type="caution">
    <text evidence="2">The sequence shown here is derived from an EMBL/GenBank/DDBJ whole genome shotgun (WGS) entry which is preliminary data.</text>
</comment>
<evidence type="ECO:0000313" key="2">
    <source>
        <dbReference type="EMBL" id="KAK7579890.1"/>
    </source>
</evidence>